<reference evidence="2" key="1">
    <citation type="submission" date="2022-10" db="EMBL/GenBank/DDBJ databases">
        <title>The complete genomes of actinobacterial strains from the NBC collection.</title>
        <authorList>
            <person name="Joergensen T.S."/>
            <person name="Alvarez Arevalo M."/>
            <person name="Sterndorff E.B."/>
            <person name="Faurdal D."/>
            <person name="Vuksanovic O."/>
            <person name="Mourched A.-S."/>
            <person name="Charusanti P."/>
            <person name="Shaw S."/>
            <person name="Blin K."/>
            <person name="Weber T."/>
        </authorList>
    </citation>
    <scope>NUCLEOTIDE SEQUENCE</scope>
    <source>
        <strain evidence="2">NBC_00060</strain>
    </source>
</reference>
<feature type="domain" description="Carrier" evidence="1">
    <location>
        <begin position="9"/>
        <end position="88"/>
    </location>
</feature>
<dbReference type="PROSITE" id="PS50075">
    <property type="entry name" value="CARRIER"/>
    <property type="match status" value="1"/>
</dbReference>
<dbReference type="InterPro" id="IPR009081">
    <property type="entry name" value="PP-bd_ACP"/>
</dbReference>
<sequence length="96" mass="10621">MTNGADAQPIDREHVMELITTVLAERPHLPDQLSETTTLDEIGMDSLDLIVVLSRFEEKWGVPYSGEETDGTAFDNLGHLADTLVARARTAGRELR</sequence>
<protein>
    <submittedName>
        <fullName evidence="2">Acyl carrier protein</fullName>
    </submittedName>
</protein>
<dbReference type="Pfam" id="PF00550">
    <property type="entry name" value="PP-binding"/>
    <property type="match status" value="1"/>
</dbReference>
<dbReference type="EMBL" id="CP108253">
    <property type="protein sequence ID" value="WTU38785.1"/>
    <property type="molecule type" value="Genomic_DNA"/>
</dbReference>
<evidence type="ECO:0000259" key="1">
    <source>
        <dbReference type="PROSITE" id="PS50075"/>
    </source>
</evidence>
<dbReference type="Gene3D" id="1.10.1200.10">
    <property type="entry name" value="ACP-like"/>
    <property type="match status" value="1"/>
</dbReference>
<evidence type="ECO:0000313" key="2">
    <source>
        <dbReference type="EMBL" id="WTU38785.1"/>
    </source>
</evidence>
<name>A0AAU2GV68_9ACTN</name>
<dbReference type="SUPFAM" id="SSF47336">
    <property type="entry name" value="ACP-like"/>
    <property type="match status" value="1"/>
</dbReference>
<dbReference type="InterPro" id="IPR036736">
    <property type="entry name" value="ACP-like_sf"/>
</dbReference>
<proteinExistence type="predicted"/>
<organism evidence="2">
    <name type="scientific">Streptomyces sp. NBC_00060</name>
    <dbReference type="NCBI Taxonomy" id="2975636"/>
    <lineage>
        <taxon>Bacteria</taxon>
        <taxon>Bacillati</taxon>
        <taxon>Actinomycetota</taxon>
        <taxon>Actinomycetes</taxon>
        <taxon>Kitasatosporales</taxon>
        <taxon>Streptomycetaceae</taxon>
        <taxon>Streptomyces</taxon>
    </lineage>
</organism>
<gene>
    <name evidence="2" type="ORF">OHV25_03985</name>
</gene>
<dbReference type="AlphaFoldDB" id="A0AAU2GV68"/>
<accession>A0AAU2GV68</accession>